<dbReference type="PRINTS" id="PR00420">
    <property type="entry name" value="RNGMNOXGNASE"/>
</dbReference>
<comment type="caution">
    <text evidence="8">The sequence shown here is derived from an EMBL/GenBank/DDBJ whole genome shotgun (WGS) entry which is preliminary data.</text>
</comment>
<evidence type="ECO:0000259" key="7">
    <source>
        <dbReference type="Pfam" id="PF01494"/>
    </source>
</evidence>
<dbReference type="PANTHER" id="PTHR47178:SF5">
    <property type="entry name" value="FAD-BINDING DOMAIN-CONTAINING PROTEIN"/>
    <property type="match status" value="1"/>
</dbReference>
<evidence type="ECO:0000313" key="8">
    <source>
        <dbReference type="EMBL" id="OQO06520.1"/>
    </source>
</evidence>
<dbReference type="Pfam" id="PF01494">
    <property type="entry name" value="FAD_binding_3"/>
    <property type="match status" value="1"/>
</dbReference>
<evidence type="ECO:0000256" key="3">
    <source>
        <dbReference type="ARBA" id="ARBA00022827"/>
    </source>
</evidence>
<keyword evidence="4" id="KW-0560">Oxidoreductase</keyword>
<evidence type="ECO:0000256" key="1">
    <source>
        <dbReference type="ARBA" id="ARBA00001974"/>
    </source>
</evidence>
<dbReference type="EMBL" id="NAJO01000016">
    <property type="protein sequence ID" value="OQO06520.1"/>
    <property type="molecule type" value="Genomic_DNA"/>
</dbReference>
<evidence type="ECO:0000256" key="5">
    <source>
        <dbReference type="ARBA" id="ARBA00023033"/>
    </source>
</evidence>
<evidence type="ECO:0000256" key="6">
    <source>
        <dbReference type="SAM" id="MobiDB-lite"/>
    </source>
</evidence>
<protein>
    <recommendedName>
        <fullName evidence="7">FAD-binding domain-containing protein</fullName>
    </recommendedName>
</protein>
<sequence>MATISQKPVLISGAGIGGTLLARALQSHNIPFQLYERDANRYARAQGYRIRMSDEGLSAIESVLNSEDFTTFKDGTSTTGSGGPYHFDAKTGDRIEHGSTGPPGPPPSKPDTNSAPHAPDAPAPTKPMLSGPTYGTARGWLRDNLLTTIADSIHWDKRASSYSLTESGVVLNFTDSTTSPEGSMLVIADGSQSALAAQLGQGEIRSYDTGARMIHGQTTSKAFRELGTGVFFVRDGSHEAGPLSLITNIRPGGELDDDSVEFGWVFVGGPGSFAPPNEDFSLIGEPAAELSRELTKDWSPKFKGIFEQQNDAQAAFLKMSTAWPRGLPEWKSEARVTVLGDAVHCMTPAGGVGANTALQDAAFLGMLLGERGGWGEDVVAKYEIEMRQYASEKVKASFEAAAKQFSITELGGKKLDP</sequence>
<dbReference type="InterPro" id="IPR002938">
    <property type="entry name" value="FAD-bd"/>
</dbReference>
<keyword evidence="9" id="KW-1185">Reference proteome</keyword>
<dbReference type="STRING" id="1507870.A0A1V8T598"/>
<comment type="cofactor">
    <cofactor evidence="1">
        <name>FAD</name>
        <dbReference type="ChEBI" id="CHEBI:57692"/>
    </cofactor>
</comment>
<gene>
    <name evidence="8" type="ORF">B0A48_08303</name>
</gene>
<feature type="domain" description="FAD-binding" evidence="7">
    <location>
        <begin position="329"/>
        <end position="395"/>
    </location>
</feature>
<accession>A0A1V8T598</accession>
<dbReference type="PANTHER" id="PTHR47178">
    <property type="entry name" value="MONOOXYGENASE, FAD-BINDING"/>
    <property type="match status" value="1"/>
</dbReference>
<feature type="compositionally biased region" description="Polar residues" evidence="6">
    <location>
        <begin position="70"/>
        <end position="79"/>
    </location>
</feature>
<reference evidence="9" key="1">
    <citation type="submission" date="2017-03" db="EMBL/GenBank/DDBJ databases">
        <title>Genomes of endolithic fungi from Antarctica.</title>
        <authorList>
            <person name="Coleine C."/>
            <person name="Masonjones S."/>
            <person name="Stajich J.E."/>
        </authorList>
    </citation>
    <scope>NUCLEOTIDE SEQUENCE [LARGE SCALE GENOMIC DNA]</scope>
    <source>
        <strain evidence="9">CCFEE 5527</strain>
    </source>
</reference>
<feature type="region of interest" description="Disordered" evidence="6">
    <location>
        <begin position="70"/>
        <end position="131"/>
    </location>
</feature>
<dbReference type="GO" id="GO:0071949">
    <property type="term" value="F:FAD binding"/>
    <property type="evidence" value="ECO:0007669"/>
    <property type="project" value="InterPro"/>
</dbReference>
<name>A0A1V8T598_9PEZI</name>
<dbReference type="SUPFAM" id="SSF51905">
    <property type="entry name" value="FAD/NAD(P)-binding domain"/>
    <property type="match status" value="1"/>
</dbReference>
<dbReference type="OrthoDB" id="47494at2759"/>
<evidence type="ECO:0000256" key="4">
    <source>
        <dbReference type="ARBA" id="ARBA00023002"/>
    </source>
</evidence>
<evidence type="ECO:0000256" key="2">
    <source>
        <dbReference type="ARBA" id="ARBA00022630"/>
    </source>
</evidence>
<dbReference type="GO" id="GO:0004497">
    <property type="term" value="F:monooxygenase activity"/>
    <property type="evidence" value="ECO:0007669"/>
    <property type="project" value="UniProtKB-KW"/>
</dbReference>
<keyword evidence="3" id="KW-0274">FAD</keyword>
<dbReference type="InterPro" id="IPR036188">
    <property type="entry name" value="FAD/NAD-bd_sf"/>
</dbReference>
<dbReference type="InParanoid" id="A0A1V8T598"/>
<dbReference type="AlphaFoldDB" id="A0A1V8T598"/>
<organism evidence="8 9">
    <name type="scientific">Cryoendolithus antarcticus</name>
    <dbReference type="NCBI Taxonomy" id="1507870"/>
    <lineage>
        <taxon>Eukaryota</taxon>
        <taxon>Fungi</taxon>
        <taxon>Dikarya</taxon>
        <taxon>Ascomycota</taxon>
        <taxon>Pezizomycotina</taxon>
        <taxon>Dothideomycetes</taxon>
        <taxon>Dothideomycetidae</taxon>
        <taxon>Cladosporiales</taxon>
        <taxon>Cladosporiaceae</taxon>
        <taxon>Cryoendolithus</taxon>
    </lineage>
</organism>
<proteinExistence type="predicted"/>
<dbReference type="Proteomes" id="UP000192596">
    <property type="component" value="Unassembled WGS sequence"/>
</dbReference>
<feature type="compositionally biased region" description="Basic and acidic residues" evidence="6">
    <location>
        <begin position="87"/>
        <end position="97"/>
    </location>
</feature>
<dbReference type="Gene3D" id="3.50.50.60">
    <property type="entry name" value="FAD/NAD(P)-binding domain"/>
    <property type="match status" value="1"/>
</dbReference>
<keyword evidence="5" id="KW-0503">Monooxygenase</keyword>
<evidence type="ECO:0000313" key="9">
    <source>
        <dbReference type="Proteomes" id="UP000192596"/>
    </source>
</evidence>
<keyword evidence="2" id="KW-0285">Flavoprotein</keyword>